<sequence length="306" mass="33929">MQNTQRRAPQSLWPRLDVPLVASSPHVNLHDLHLLAALSRPRGEFSPIGREEADLKDCLEAHICLRVLVRNTSHRSECRRAPPTLFSSNASAAQRPKPIPLNSSTASPPVFPNGGPKPAMPSPADAASSIFEKMSGYDGRRLSPTYRQKIAQQRLQLFLCPVFEREKLFLAYAGIRPYDRSLFYWKACGGSAQKGDCGPSGHAPFADPGRGPALLWVRSELRDAHGAVSEAVLQNDWWKRQLTPARGNPLESQPGRFVRIASAKYTPESWEALYVRLKKAEHGECGWGEFGEEIRRSPLSFLGGSL</sequence>
<feature type="region of interest" description="Disordered" evidence="1">
    <location>
        <begin position="79"/>
        <end position="125"/>
    </location>
</feature>
<accession>A0A0G4HKW2</accession>
<protein>
    <submittedName>
        <fullName evidence="2">Uncharacterized protein</fullName>
    </submittedName>
</protein>
<dbReference type="VEuPathDB" id="CryptoDB:Cvel_28619"/>
<dbReference type="PhylomeDB" id="A0A0G4HKW2"/>
<evidence type="ECO:0000313" key="2">
    <source>
        <dbReference type="EMBL" id="CEM44789.1"/>
    </source>
</evidence>
<proteinExistence type="predicted"/>
<dbReference type="EMBL" id="CDMZ01003015">
    <property type="protein sequence ID" value="CEM44789.1"/>
    <property type="molecule type" value="Genomic_DNA"/>
</dbReference>
<reference evidence="2" key="1">
    <citation type="submission" date="2014-11" db="EMBL/GenBank/DDBJ databases">
        <authorList>
            <person name="Otto D Thomas"/>
            <person name="Naeem Raeece"/>
        </authorList>
    </citation>
    <scope>NUCLEOTIDE SEQUENCE</scope>
</reference>
<gene>
    <name evidence="2" type="ORF">Cvel_28619</name>
</gene>
<dbReference type="AlphaFoldDB" id="A0A0G4HKW2"/>
<evidence type="ECO:0000256" key="1">
    <source>
        <dbReference type="SAM" id="MobiDB-lite"/>
    </source>
</evidence>
<name>A0A0G4HKW2_9ALVE</name>
<organism evidence="2">
    <name type="scientific">Chromera velia CCMP2878</name>
    <dbReference type="NCBI Taxonomy" id="1169474"/>
    <lineage>
        <taxon>Eukaryota</taxon>
        <taxon>Sar</taxon>
        <taxon>Alveolata</taxon>
        <taxon>Colpodellida</taxon>
        <taxon>Chromeraceae</taxon>
        <taxon>Chromera</taxon>
    </lineage>
</organism>